<feature type="compositionally biased region" description="Polar residues" evidence="5">
    <location>
        <begin position="63"/>
        <end position="83"/>
    </location>
</feature>
<dbReference type="GO" id="GO:0008033">
    <property type="term" value="P:tRNA processing"/>
    <property type="evidence" value="ECO:0007669"/>
    <property type="project" value="UniProtKB-KW"/>
</dbReference>
<keyword evidence="2" id="KW-0479">Metal-binding</keyword>
<reference evidence="6" key="1">
    <citation type="submission" date="2022-07" db="EMBL/GenBank/DDBJ databases">
        <title>Phylogenomic reconstructions and comparative analyses of Kickxellomycotina fungi.</title>
        <authorList>
            <person name="Reynolds N.K."/>
            <person name="Stajich J.E."/>
            <person name="Barry K."/>
            <person name="Grigoriev I.V."/>
            <person name="Crous P."/>
            <person name="Smith M.E."/>
        </authorList>
    </citation>
    <scope>NUCLEOTIDE SEQUENCE</scope>
    <source>
        <strain evidence="6">RSA 861</strain>
    </source>
</reference>
<dbReference type="Proteomes" id="UP001150569">
    <property type="component" value="Unassembled WGS sequence"/>
</dbReference>
<dbReference type="GO" id="GO:0005655">
    <property type="term" value="C:nucleolar ribonuclease P complex"/>
    <property type="evidence" value="ECO:0007669"/>
    <property type="project" value="TreeGrafter"/>
</dbReference>
<organism evidence="6 7">
    <name type="scientific">Tieghemiomyces parasiticus</name>
    <dbReference type="NCBI Taxonomy" id="78921"/>
    <lineage>
        <taxon>Eukaryota</taxon>
        <taxon>Fungi</taxon>
        <taxon>Fungi incertae sedis</taxon>
        <taxon>Zoopagomycota</taxon>
        <taxon>Kickxellomycotina</taxon>
        <taxon>Dimargaritomycetes</taxon>
        <taxon>Dimargaritales</taxon>
        <taxon>Dimargaritaceae</taxon>
        <taxon>Tieghemiomyces</taxon>
    </lineage>
</organism>
<keyword evidence="1" id="KW-0819">tRNA processing</keyword>
<comment type="caution">
    <text evidence="6">The sequence shown here is derived from an EMBL/GenBank/DDBJ whole genome shotgun (WGS) entry which is preliminary data.</text>
</comment>
<comment type="similarity">
    <text evidence="4">Belongs to the eukaryotic/archaeal RNase P protein component 4 family.</text>
</comment>
<evidence type="ECO:0000256" key="2">
    <source>
        <dbReference type="ARBA" id="ARBA00022723"/>
    </source>
</evidence>
<dbReference type="EMBL" id="JANBPT010000306">
    <property type="protein sequence ID" value="KAJ1923886.1"/>
    <property type="molecule type" value="Genomic_DNA"/>
</dbReference>
<gene>
    <name evidence="6" type="ORF">IWQ60_005580</name>
</gene>
<dbReference type="PANTHER" id="PTHR14742:SF0">
    <property type="entry name" value="RIBONUCLEASE P PROTEIN SUBUNIT P21"/>
    <property type="match status" value="1"/>
</dbReference>
<keyword evidence="3" id="KW-0862">Zinc</keyword>
<name>A0A9W8A6P1_9FUNG</name>
<evidence type="ECO:0000313" key="6">
    <source>
        <dbReference type="EMBL" id="KAJ1923886.1"/>
    </source>
</evidence>
<protein>
    <recommendedName>
        <fullName evidence="8">Rpr2-domain-containing protein</fullName>
    </recommendedName>
</protein>
<evidence type="ECO:0000256" key="1">
    <source>
        <dbReference type="ARBA" id="ARBA00022694"/>
    </source>
</evidence>
<evidence type="ECO:0000256" key="5">
    <source>
        <dbReference type="SAM" id="MobiDB-lite"/>
    </source>
</evidence>
<feature type="compositionally biased region" description="Polar residues" evidence="5">
    <location>
        <begin position="46"/>
        <end position="55"/>
    </location>
</feature>
<dbReference type="GO" id="GO:0046872">
    <property type="term" value="F:metal ion binding"/>
    <property type="evidence" value="ECO:0007669"/>
    <property type="project" value="UniProtKB-KW"/>
</dbReference>
<feature type="region of interest" description="Disordered" evidence="5">
    <location>
        <begin position="46"/>
        <end position="116"/>
    </location>
</feature>
<keyword evidence="7" id="KW-1185">Reference proteome</keyword>
<dbReference type="OrthoDB" id="128536at2759"/>
<evidence type="ECO:0000256" key="4">
    <source>
        <dbReference type="ARBA" id="ARBA00038402"/>
    </source>
</evidence>
<proteinExistence type="inferred from homology"/>
<dbReference type="Pfam" id="PF04032">
    <property type="entry name" value="Rpr2"/>
    <property type="match status" value="1"/>
</dbReference>
<dbReference type="AlphaFoldDB" id="A0A9W8A6P1"/>
<evidence type="ECO:0000313" key="7">
    <source>
        <dbReference type="Proteomes" id="UP001150569"/>
    </source>
</evidence>
<evidence type="ECO:0000256" key="3">
    <source>
        <dbReference type="ARBA" id="ARBA00022833"/>
    </source>
</evidence>
<sequence length="209" mass="22840">MAKGKNGQQGGRKGQIPHADTFHRMNFLYQASMLLTTLTTRAASLDTESQSTQAGSGLVPTTRDPNSETPLPTAPTADTSDSPPAQPVGSNPPDLLTVAPSPRPNPGPLATPVATPTTDLTPLARFYCHTLKRIGKRTVRRCDPHIKRSICKGCEGLLVPGITSRHTFRARPQKAMVVTCTFCLRKRRFEQRPGYQLFTDKEEHSIEPV</sequence>
<dbReference type="InterPro" id="IPR007175">
    <property type="entry name" value="Rpr2/Snm1/Rpp21"/>
</dbReference>
<dbReference type="Gene3D" id="6.20.50.20">
    <property type="match status" value="1"/>
</dbReference>
<dbReference type="PANTHER" id="PTHR14742">
    <property type="entry name" value="RIBONUCLEASE P SUBUNIT P21"/>
    <property type="match status" value="1"/>
</dbReference>
<evidence type="ECO:0008006" key="8">
    <source>
        <dbReference type="Google" id="ProtNLM"/>
    </source>
</evidence>
<accession>A0A9W8A6P1</accession>